<organism evidence="1 2">
    <name type="scientific">Polarella glacialis</name>
    <name type="common">Dinoflagellate</name>
    <dbReference type="NCBI Taxonomy" id="89957"/>
    <lineage>
        <taxon>Eukaryota</taxon>
        <taxon>Sar</taxon>
        <taxon>Alveolata</taxon>
        <taxon>Dinophyceae</taxon>
        <taxon>Suessiales</taxon>
        <taxon>Suessiaceae</taxon>
        <taxon>Polarella</taxon>
    </lineage>
</organism>
<dbReference type="AlphaFoldDB" id="A0A813KNS3"/>
<evidence type="ECO:0000313" key="1">
    <source>
        <dbReference type="EMBL" id="CAE8708973.1"/>
    </source>
</evidence>
<feature type="non-terminal residue" evidence="1">
    <location>
        <position position="165"/>
    </location>
</feature>
<protein>
    <submittedName>
        <fullName evidence="1">Uncharacterized protein</fullName>
    </submittedName>
</protein>
<proteinExistence type="predicted"/>
<comment type="caution">
    <text evidence="1">The sequence shown here is derived from an EMBL/GenBank/DDBJ whole genome shotgun (WGS) entry which is preliminary data.</text>
</comment>
<sequence>MLDVKELFTPDRWRLLHSGELSARAPNGLRRGALWTDAPQASKGWEQSYSSSASGPQKSWQHFPDPAGAAVLRGCALRAQELLSACGTSLQDCQREAESSRSLLRRCRSQLEDHQASASAVRDLLGGGSSLGSIRAEEDDWAVEAAIAAQTPGQPSVVARPSRCV</sequence>
<dbReference type="Proteomes" id="UP000626109">
    <property type="component" value="Unassembled WGS sequence"/>
</dbReference>
<reference evidence="1" key="1">
    <citation type="submission" date="2021-02" db="EMBL/GenBank/DDBJ databases">
        <authorList>
            <person name="Dougan E. K."/>
            <person name="Rhodes N."/>
            <person name="Thang M."/>
            <person name="Chan C."/>
        </authorList>
    </citation>
    <scope>NUCLEOTIDE SEQUENCE</scope>
</reference>
<dbReference type="EMBL" id="CAJNNW010031767">
    <property type="protein sequence ID" value="CAE8708973.1"/>
    <property type="molecule type" value="Genomic_DNA"/>
</dbReference>
<gene>
    <name evidence="1" type="ORF">PGLA2088_LOCUS35204</name>
</gene>
<name>A0A813KNS3_POLGL</name>
<evidence type="ECO:0000313" key="2">
    <source>
        <dbReference type="Proteomes" id="UP000626109"/>
    </source>
</evidence>
<feature type="non-terminal residue" evidence="1">
    <location>
        <position position="1"/>
    </location>
</feature>
<accession>A0A813KNS3</accession>